<gene>
    <name evidence="2" type="ORF">HMPREF1129_0871</name>
</gene>
<reference evidence="2 3" key="1">
    <citation type="submission" date="2012-07" db="EMBL/GenBank/DDBJ databases">
        <authorList>
            <person name="Durkin A.S."/>
            <person name="McCorrison J."/>
            <person name="Torralba M."/>
            <person name="Gillis M."/>
            <person name="Methe B."/>
            <person name="Sutton G."/>
            <person name="Nelson K.E."/>
        </authorList>
    </citation>
    <scope>NUCLEOTIDE SEQUENCE [LARGE SCALE GENOMIC DNA]</scope>
    <source>
        <strain evidence="3">ATCC 12104 / DSM 43013 / CCUG 2238 / JCM 8349 / NCTC 10301 / Howell 279</strain>
    </source>
</reference>
<feature type="compositionally biased region" description="Basic and acidic residues" evidence="1">
    <location>
        <begin position="8"/>
        <end position="29"/>
    </location>
</feature>
<feature type="compositionally biased region" description="Basic residues" evidence="1">
    <location>
        <begin position="76"/>
        <end position="86"/>
    </location>
</feature>
<dbReference type="eggNOG" id="ENOG5031J2Y">
    <property type="taxonomic scope" value="Bacteria"/>
</dbReference>
<dbReference type="PATRIC" id="fig|1115803.3.peg.478"/>
<organism evidence="2 3">
    <name type="scientific">Actinomyces naeslundii (strain ATCC 12104 / DSM 43013 / CCUG 2238 / JCM 8349 / NCTC 10301 / Howell 279)</name>
    <dbReference type="NCBI Taxonomy" id="1115803"/>
    <lineage>
        <taxon>Bacteria</taxon>
        <taxon>Bacillati</taxon>
        <taxon>Actinomycetota</taxon>
        <taxon>Actinomycetes</taxon>
        <taxon>Actinomycetales</taxon>
        <taxon>Actinomycetaceae</taxon>
        <taxon>Actinomyces</taxon>
    </lineage>
</organism>
<proteinExistence type="predicted"/>
<evidence type="ECO:0000256" key="1">
    <source>
        <dbReference type="SAM" id="MobiDB-lite"/>
    </source>
</evidence>
<accession>J3F4M2</accession>
<evidence type="ECO:0000313" key="2">
    <source>
        <dbReference type="EMBL" id="EJN85787.1"/>
    </source>
</evidence>
<comment type="caution">
    <text evidence="2">The sequence shown here is derived from an EMBL/GenBank/DDBJ whole genome shotgun (WGS) entry which is preliminary data.</text>
</comment>
<dbReference type="EMBL" id="ALJK01000038">
    <property type="protein sequence ID" value="EJN85787.1"/>
    <property type="molecule type" value="Genomic_DNA"/>
</dbReference>
<feature type="region of interest" description="Disordered" evidence="1">
    <location>
        <begin position="1"/>
        <end position="86"/>
    </location>
</feature>
<sequence length="86" mass="9317">MVPTAVPARDRKAPESSGEAERRGRERGRAGRVSRGRGAGLSGPAAATKQEARPLPGLRPWSRSHGVDPTPTTTRRQVRRPRRTAV</sequence>
<name>J3F4M2_ACTNH</name>
<dbReference type="AlphaFoldDB" id="J3F4M2"/>
<evidence type="ECO:0000313" key="3">
    <source>
        <dbReference type="Proteomes" id="UP000007814"/>
    </source>
</evidence>
<dbReference type="Proteomes" id="UP000007814">
    <property type="component" value="Unassembled WGS sequence"/>
</dbReference>
<protein>
    <submittedName>
        <fullName evidence="2">Uncharacterized protein</fullName>
    </submittedName>
</protein>